<name>A0A0R2CXY0_9LACO</name>
<accession>A0A0R2CXY0</accession>
<gene>
    <name evidence="3" type="ORF">FC19_GL000355</name>
</gene>
<feature type="coiled-coil region" evidence="1">
    <location>
        <begin position="651"/>
        <end position="678"/>
    </location>
</feature>
<evidence type="ECO:0000256" key="1">
    <source>
        <dbReference type="SAM" id="Coils"/>
    </source>
</evidence>
<evidence type="ECO:0000313" key="3">
    <source>
        <dbReference type="EMBL" id="KRM96830.1"/>
    </source>
</evidence>
<comment type="caution">
    <text evidence="3">The sequence shown here is derived from an EMBL/GenBank/DDBJ whole genome shotgun (WGS) entry which is preliminary data.</text>
</comment>
<keyword evidence="3" id="KW-0808">Transferase</keyword>
<dbReference type="SUPFAM" id="SSF53448">
    <property type="entry name" value="Nucleotide-diphospho-sugar transferases"/>
    <property type="match status" value="1"/>
</dbReference>
<keyword evidence="1" id="KW-0175">Coiled coil</keyword>
<reference evidence="3 4" key="1">
    <citation type="journal article" date="2015" name="Genome Announc.">
        <title>Expanding the biotechnology potential of lactobacilli through comparative genomics of 213 strains and associated genera.</title>
        <authorList>
            <person name="Sun Z."/>
            <person name="Harris H.M."/>
            <person name="McCann A."/>
            <person name="Guo C."/>
            <person name="Argimon S."/>
            <person name="Zhang W."/>
            <person name="Yang X."/>
            <person name="Jeffery I.B."/>
            <person name="Cooney J.C."/>
            <person name="Kagawa T.F."/>
            <person name="Liu W."/>
            <person name="Song Y."/>
            <person name="Salvetti E."/>
            <person name="Wrobel A."/>
            <person name="Rasinkangas P."/>
            <person name="Parkhill J."/>
            <person name="Rea M.C."/>
            <person name="O'Sullivan O."/>
            <person name="Ritari J."/>
            <person name="Douillard F.P."/>
            <person name="Paul Ross R."/>
            <person name="Yang R."/>
            <person name="Briner A.E."/>
            <person name="Felis G.E."/>
            <person name="de Vos W.M."/>
            <person name="Barrangou R."/>
            <person name="Klaenhammer T.R."/>
            <person name="Caufield P.W."/>
            <person name="Cui Y."/>
            <person name="Zhang H."/>
            <person name="O'Toole P.W."/>
        </authorList>
    </citation>
    <scope>NUCLEOTIDE SEQUENCE [LARGE SCALE GENOMIC DNA]</scope>
    <source>
        <strain evidence="3 4">DSM 21051</strain>
    </source>
</reference>
<dbReference type="RefSeq" id="WP_057875412.1">
    <property type="nucleotide sequence ID" value="NZ_AYZD01000011.1"/>
</dbReference>
<dbReference type="GO" id="GO:0016740">
    <property type="term" value="F:transferase activity"/>
    <property type="evidence" value="ECO:0007669"/>
    <property type="project" value="UniProtKB-KW"/>
</dbReference>
<organism evidence="3 4">
    <name type="scientific">Liquorilactobacillus aquaticus DSM 21051</name>
    <dbReference type="NCBI Taxonomy" id="1423725"/>
    <lineage>
        <taxon>Bacteria</taxon>
        <taxon>Bacillati</taxon>
        <taxon>Bacillota</taxon>
        <taxon>Bacilli</taxon>
        <taxon>Lactobacillales</taxon>
        <taxon>Lactobacillaceae</taxon>
        <taxon>Liquorilactobacillus</taxon>
    </lineage>
</organism>
<protein>
    <submittedName>
        <fullName evidence="3">Glycosyl transferase family 2</fullName>
    </submittedName>
</protein>
<dbReference type="PATRIC" id="fig|1423725.3.peg.366"/>
<dbReference type="Pfam" id="PF00535">
    <property type="entry name" value="Glycos_transf_2"/>
    <property type="match status" value="1"/>
</dbReference>
<dbReference type="PANTHER" id="PTHR43630:SF2">
    <property type="entry name" value="GLYCOSYLTRANSFERASE"/>
    <property type="match status" value="1"/>
</dbReference>
<dbReference type="STRING" id="1423725.FC19_GL000355"/>
<evidence type="ECO:0000313" key="4">
    <source>
        <dbReference type="Proteomes" id="UP000051015"/>
    </source>
</evidence>
<dbReference type="OrthoDB" id="9815923at2"/>
<dbReference type="PANTHER" id="PTHR43630">
    <property type="entry name" value="POLY-BETA-1,6-N-ACETYL-D-GLUCOSAMINE SYNTHASE"/>
    <property type="match status" value="1"/>
</dbReference>
<feature type="domain" description="Glycosyltransferase 2-like" evidence="2">
    <location>
        <begin position="30"/>
        <end position="149"/>
    </location>
</feature>
<evidence type="ECO:0000259" key="2">
    <source>
        <dbReference type="Pfam" id="PF00535"/>
    </source>
</evidence>
<dbReference type="InterPro" id="IPR029044">
    <property type="entry name" value="Nucleotide-diphossugar_trans"/>
</dbReference>
<dbReference type="Proteomes" id="UP000051015">
    <property type="component" value="Unassembled WGS sequence"/>
</dbReference>
<sequence>MNRTIDNKVWESPTAKSTKCLLTISLLVSNSITTIHNCLESLRPLLEQVDSELIVVDTVGAEKSDGSLEVAKKYADKIVRFEWCDDFAAARNAGLKLAQGEWFLFIDDDEWFDNVKSLLAFFNNKKEYTQYNTVYFNKHNYQNLEGTIYREIKTPQCIKLFKGLKFEGRIHERFSLMHLPFKHVDAFVHHYGYVGKSSKKKLERNEKLLKESLIEDPRNMHMWAQLLAGYGVRTEEERKKVKKEAVKALKQFAQIDKPDGSIQRDAFTIFAYLLRALIAEKKWKTALEVKQKYEPLLHLVQYECCILDNLTYIIFINSKRENEAAKYVLDYVKNYHWLKKHKEEYLKQESFYFKSDVSLTKLFGLSADLLIHEKKNKNWQKVLHVAEKLPWAGSVEHINQTLPIVMMAAYHANNLKILQEICEQIADKGGKLPVIFGIAVRAVKEDLEVDEKKFVKFIAKLQSEDAFILIQRALDAEKTGMFTQRMSKLQKAQVKCTVPYDELFALLIRNKIDPTPHIESLTYEEYLATVNQIVIVYAKKRAQIPAFAEQIEQVWDSCSKRELLLMSLRHKYLFSPDITTAEIKNELGNYADNVVNFAQTIYLPELLEGETSSMLPSEIRFGIFVQRAIAERKAEHEAQYLADLRQGLKYYEAADRLIKRLLREYDEKNQKQQQVNAEMARLGSQVKVQVLEMLQRGENKQAEPLILELAELLPGDLEVKKLWVLCHRGL</sequence>
<dbReference type="AlphaFoldDB" id="A0A0R2CXY0"/>
<dbReference type="InterPro" id="IPR001173">
    <property type="entry name" value="Glyco_trans_2-like"/>
</dbReference>
<dbReference type="Gene3D" id="3.90.550.10">
    <property type="entry name" value="Spore Coat Polysaccharide Biosynthesis Protein SpsA, Chain A"/>
    <property type="match status" value="1"/>
</dbReference>
<keyword evidence="4" id="KW-1185">Reference proteome</keyword>
<dbReference type="EMBL" id="AYZD01000011">
    <property type="protein sequence ID" value="KRM96830.1"/>
    <property type="molecule type" value="Genomic_DNA"/>
</dbReference>
<proteinExistence type="predicted"/>